<sequence>MQKGLVLIFLLPLLYLCFGSIVVYCFYSDSENSVLFNFPTALGSVMAAKPEIHGNCIDK</sequence>
<dbReference type="Gramene" id="PRQ25148">
    <property type="protein sequence ID" value="PRQ25148"/>
    <property type="gene ID" value="RchiOBHm_Chr6g0280451"/>
</dbReference>
<proteinExistence type="predicted"/>
<accession>A0A2P6PT91</accession>
<dbReference type="EMBL" id="PDCK01000044">
    <property type="protein sequence ID" value="PRQ25148.1"/>
    <property type="molecule type" value="Genomic_DNA"/>
</dbReference>
<keyword evidence="2" id="KW-1185">Reference proteome</keyword>
<comment type="caution">
    <text evidence="1">The sequence shown here is derived from an EMBL/GenBank/DDBJ whole genome shotgun (WGS) entry which is preliminary data.</text>
</comment>
<gene>
    <name evidence="1" type="ORF">RchiOBHm_Chr6g0280451</name>
</gene>
<evidence type="ECO:0000313" key="2">
    <source>
        <dbReference type="Proteomes" id="UP000238479"/>
    </source>
</evidence>
<name>A0A2P6PT91_ROSCH</name>
<organism evidence="1 2">
    <name type="scientific">Rosa chinensis</name>
    <name type="common">China rose</name>
    <dbReference type="NCBI Taxonomy" id="74649"/>
    <lineage>
        <taxon>Eukaryota</taxon>
        <taxon>Viridiplantae</taxon>
        <taxon>Streptophyta</taxon>
        <taxon>Embryophyta</taxon>
        <taxon>Tracheophyta</taxon>
        <taxon>Spermatophyta</taxon>
        <taxon>Magnoliopsida</taxon>
        <taxon>eudicotyledons</taxon>
        <taxon>Gunneridae</taxon>
        <taxon>Pentapetalae</taxon>
        <taxon>rosids</taxon>
        <taxon>fabids</taxon>
        <taxon>Rosales</taxon>
        <taxon>Rosaceae</taxon>
        <taxon>Rosoideae</taxon>
        <taxon>Rosoideae incertae sedis</taxon>
        <taxon>Rosa</taxon>
    </lineage>
</organism>
<dbReference type="Proteomes" id="UP000238479">
    <property type="component" value="Chromosome 6"/>
</dbReference>
<protein>
    <submittedName>
        <fullName evidence="1">Uncharacterized protein</fullName>
    </submittedName>
</protein>
<dbReference type="AlphaFoldDB" id="A0A2P6PT91"/>
<reference evidence="1 2" key="1">
    <citation type="journal article" date="2018" name="Nat. Genet.">
        <title>The Rosa genome provides new insights in the design of modern roses.</title>
        <authorList>
            <person name="Bendahmane M."/>
        </authorList>
    </citation>
    <scope>NUCLEOTIDE SEQUENCE [LARGE SCALE GENOMIC DNA]</scope>
    <source>
        <strain evidence="2">cv. Old Blush</strain>
    </source>
</reference>
<evidence type="ECO:0000313" key="1">
    <source>
        <dbReference type="EMBL" id="PRQ25148.1"/>
    </source>
</evidence>